<keyword evidence="2" id="KW-0326">Glycosidase</keyword>
<protein>
    <submittedName>
        <fullName evidence="5">Alpha-glucosidase</fullName>
    </submittedName>
</protein>
<dbReference type="Pfam" id="PF14509">
    <property type="entry name" value="GH97_C"/>
    <property type="match status" value="1"/>
</dbReference>
<evidence type="ECO:0000313" key="5">
    <source>
        <dbReference type="EMBL" id="TWP52597.1"/>
    </source>
</evidence>
<dbReference type="InterPro" id="IPR018905">
    <property type="entry name" value="A-galactase_NEW3"/>
</dbReference>
<dbReference type="InterPro" id="IPR013222">
    <property type="entry name" value="Glyco_hyd_98_carb-bd"/>
</dbReference>
<organism evidence="5 6">
    <name type="scientific">Lentzea tibetensis</name>
    <dbReference type="NCBI Taxonomy" id="2591470"/>
    <lineage>
        <taxon>Bacteria</taxon>
        <taxon>Bacillati</taxon>
        <taxon>Actinomycetota</taxon>
        <taxon>Actinomycetes</taxon>
        <taxon>Pseudonocardiales</taxon>
        <taxon>Pseudonocardiaceae</taxon>
        <taxon>Lentzea</taxon>
    </lineage>
</organism>
<feature type="domain" description="Glycosyl hydrolase family 98 putative carbohydrate-binding module" evidence="4">
    <location>
        <begin position="718"/>
        <end position="870"/>
    </location>
</feature>
<accession>A0A563EXY9</accession>
<proteinExistence type="predicted"/>
<name>A0A563EXY9_9PSEU</name>
<evidence type="ECO:0000259" key="4">
    <source>
        <dbReference type="SMART" id="SM00776"/>
    </source>
</evidence>
<gene>
    <name evidence="5" type="ORF">FKR81_09830</name>
</gene>
<evidence type="ECO:0000256" key="2">
    <source>
        <dbReference type="ARBA" id="ARBA00023295"/>
    </source>
</evidence>
<dbReference type="InterPro" id="IPR013785">
    <property type="entry name" value="Aldolase_TIM"/>
</dbReference>
<dbReference type="AlphaFoldDB" id="A0A563EXY9"/>
<dbReference type="Gene3D" id="2.70.98.10">
    <property type="match status" value="1"/>
</dbReference>
<comment type="caution">
    <text evidence="5">The sequence shown here is derived from an EMBL/GenBank/DDBJ whole genome shotgun (WGS) entry which is preliminary data.</text>
</comment>
<dbReference type="OrthoDB" id="57532at2"/>
<dbReference type="Pfam" id="PF10633">
    <property type="entry name" value="NPCBM_assoc"/>
    <property type="match status" value="1"/>
</dbReference>
<dbReference type="InterPro" id="IPR029486">
    <property type="entry name" value="GH97_N"/>
</dbReference>
<dbReference type="Pfam" id="PF08305">
    <property type="entry name" value="NPCBM"/>
    <property type="match status" value="1"/>
</dbReference>
<dbReference type="InterPro" id="IPR052720">
    <property type="entry name" value="Glycosyl_hydrolase_97"/>
</dbReference>
<dbReference type="Gene3D" id="2.60.120.1060">
    <property type="entry name" value="NPCBM/NEW2 domain"/>
    <property type="match status" value="1"/>
</dbReference>
<dbReference type="Gene3D" id="2.60.40.1180">
    <property type="entry name" value="Golgi alpha-mannosidase II"/>
    <property type="match status" value="1"/>
</dbReference>
<dbReference type="InterPro" id="IPR014718">
    <property type="entry name" value="GH-type_carb-bd"/>
</dbReference>
<dbReference type="GO" id="GO:0030246">
    <property type="term" value="F:carbohydrate binding"/>
    <property type="evidence" value="ECO:0007669"/>
    <property type="project" value="InterPro"/>
</dbReference>
<evidence type="ECO:0000313" key="6">
    <source>
        <dbReference type="Proteomes" id="UP000316639"/>
    </source>
</evidence>
<dbReference type="Proteomes" id="UP000316639">
    <property type="component" value="Unassembled WGS sequence"/>
</dbReference>
<dbReference type="InterPro" id="IPR038637">
    <property type="entry name" value="NPCBM_sf"/>
</dbReference>
<dbReference type="PANTHER" id="PTHR35803:SF2">
    <property type="entry name" value="RETAINING ALPHA-GALACTOSIDASE"/>
    <property type="match status" value="1"/>
</dbReference>
<dbReference type="InterPro" id="IPR008979">
    <property type="entry name" value="Galactose-bd-like_sf"/>
</dbReference>
<evidence type="ECO:0000256" key="3">
    <source>
        <dbReference type="SAM" id="SignalP"/>
    </source>
</evidence>
<dbReference type="InterPro" id="IPR019563">
    <property type="entry name" value="GH97_catalytic"/>
</dbReference>
<evidence type="ECO:0000256" key="1">
    <source>
        <dbReference type="ARBA" id="ARBA00022801"/>
    </source>
</evidence>
<dbReference type="Gene3D" id="3.20.20.70">
    <property type="entry name" value="Aldolase class I"/>
    <property type="match status" value="1"/>
</dbReference>
<dbReference type="Pfam" id="PF10566">
    <property type="entry name" value="Glyco_hydro_97"/>
    <property type="match status" value="1"/>
</dbReference>
<dbReference type="InterPro" id="IPR017853">
    <property type="entry name" value="GH"/>
</dbReference>
<dbReference type="Pfam" id="PF14508">
    <property type="entry name" value="GH97_N"/>
    <property type="match status" value="1"/>
</dbReference>
<dbReference type="PANTHER" id="PTHR35803">
    <property type="entry name" value="GLUCAN 1,4-ALPHA-GLUCOSIDASE SUSB-RELATED"/>
    <property type="match status" value="1"/>
</dbReference>
<dbReference type="InterPro" id="IPR029483">
    <property type="entry name" value="GH97_C"/>
</dbReference>
<dbReference type="SUPFAM" id="SSF49785">
    <property type="entry name" value="Galactose-binding domain-like"/>
    <property type="match status" value="1"/>
</dbReference>
<feature type="signal peptide" evidence="3">
    <location>
        <begin position="1"/>
        <end position="28"/>
    </location>
</feature>
<dbReference type="GO" id="GO:0016798">
    <property type="term" value="F:hydrolase activity, acting on glycosyl bonds"/>
    <property type="evidence" value="ECO:0007669"/>
    <property type="project" value="UniProtKB-KW"/>
</dbReference>
<dbReference type="SMART" id="SM00776">
    <property type="entry name" value="NPCBM"/>
    <property type="match status" value="1"/>
</dbReference>
<reference evidence="5 6" key="1">
    <citation type="submission" date="2019-07" db="EMBL/GenBank/DDBJ databases">
        <title>Lentzea xizangensis sp. nov., isolated from Qinghai-Tibetan Plateau Soils.</title>
        <authorList>
            <person name="Huang J."/>
        </authorList>
    </citation>
    <scope>NUCLEOTIDE SEQUENCE [LARGE SCALE GENOMIC DNA]</scope>
    <source>
        <strain evidence="5 6">FXJ1.1311</strain>
    </source>
</reference>
<dbReference type="InterPro" id="IPR013780">
    <property type="entry name" value="Glyco_hydro_b"/>
</dbReference>
<sequence>MLSSAARRCAVGLLALTLSAAVAPQAVADRSGAAWPKAEVRVDNGVVTLGVSREGRTVLEPGPLGVVTERADLSKDLKLVRRTSRQVFEQYTATTGKERRRTVQHREDRYVLQGAARLDVVVRTSADGVAYRYELPQNTGAVLSETSAFVFHTAATAWLAKYRRDYENPFVQTTAGATETAEYLHPALFEVAGSYALLTESDVDGRHSGARLVHTAGSGAFQVKYWDEKVLVDGPWTSQWRTAIIGDLATVSASTLVDDLAAPSRVRDTSWIKPGKVFWSWLAGGREAGQSLALQKEYVDYAAAHGWPYALVDAGWYFDPNWDYDPAWEKTSWIPDLVAYAKARGVKIHLWVHYDELDTAAERATRLALFESWGISGLKIDFMDSDGQDRYRWYDQILPETAQHHLMVNFHGSTIPHGLQRTWPHVMTMEAVHGGEKSSGLTGQHLTALPFTRNVVGSMDYTPMAWHRPSRTSSDAHELGLAVVYESALANFAGKPADYAARPLAERFLDQVPTTWDETRLLSGRPADHAVFARRSGDRWFLGGGYAGAARTVQVPLSLPSGRWLVEIVRDGPAGLVREQRTVRSGDALTLDVKDNGGFAAIACRAGARTCDEPVRRVPATTVTASARGFEVTGTFKADEAVSRVSFAPRVPAGWSLSGAPVTAPRLVAGASISGKWTVTPPASPSSFGYFDVPVVASFNGGVEDEKTARVHLVKPLEAGWSYVSDKPFLTAVGGDGPVERDLSNGGAAAGDGRGIAVRRATFGKGIGTHASSEVTVALDARCTSFAASVGVDDEAGLDVARQRVGGTVSFQVLGDGVVLADTGVLGVRTPVRDLAVDVSGVKVLTLRVGDGGDGTQNDHASWGDVRVRCSPSGATAASS</sequence>
<keyword evidence="6" id="KW-1185">Reference proteome</keyword>
<dbReference type="SUPFAM" id="SSF51445">
    <property type="entry name" value="(Trans)glycosidases"/>
    <property type="match status" value="1"/>
</dbReference>
<dbReference type="EMBL" id="VOBR01000005">
    <property type="protein sequence ID" value="TWP52597.1"/>
    <property type="molecule type" value="Genomic_DNA"/>
</dbReference>
<dbReference type="RefSeq" id="WP_146350653.1">
    <property type="nucleotide sequence ID" value="NZ_VOBR01000005.1"/>
</dbReference>
<keyword evidence="1" id="KW-0378">Hydrolase</keyword>
<keyword evidence="3" id="KW-0732">Signal</keyword>
<feature type="chain" id="PRO_5022129993" evidence="3">
    <location>
        <begin position="29"/>
        <end position="880"/>
    </location>
</feature>